<dbReference type="Pfam" id="PF13614">
    <property type="entry name" value="AAA_31"/>
    <property type="match status" value="1"/>
</dbReference>
<dbReference type="Proteomes" id="UP001296967">
    <property type="component" value="Unassembled WGS sequence"/>
</dbReference>
<comment type="caution">
    <text evidence="2">The sequence shown here is derived from an EMBL/GenBank/DDBJ whole genome shotgun (WGS) entry which is preliminary data.</text>
</comment>
<dbReference type="EMBL" id="NHSF01000034">
    <property type="protein sequence ID" value="MBK5929981.1"/>
    <property type="molecule type" value="Genomic_DNA"/>
</dbReference>
<dbReference type="CDD" id="cd02042">
    <property type="entry name" value="ParAB_family"/>
    <property type="match status" value="1"/>
</dbReference>
<dbReference type="PANTHER" id="PTHR13696">
    <property type="entry name" value="P-LOOP CONTAINING NUCLEOSIDE TRIPHOSPHATE HYDROLASE"/>
    <property type="match status" value="1"/>
</dbReference>
<accession>A0AAJ0UEI5</accession>
<evidence type="ECO:0000313" key="3">
    <source>
        <dbReference type="Proteomes" id="UP001296967"/>
    </source>
</evidence>
<dbReference type="InterPro" id="IPR025669">
    <property type="entry name" value="AAA_dom"/>
</dbReference>
<evidence type="ECO:0000313" key="2">
    <source>
        <dbReference type="EMBL" id="MBK5929981.1"/>
    </source>
</evidence>
<reference evidence="2" key="1">
    <citation type="submission" date="2017-05" db="EMBL/GenBank/DDBJ databases">
        <authorList>
            <person name="Imhoff J.F."/>
            <person name="Rahn T."/>
            <person name="Kuenzel S."/>
            <person name="Neulinger S.C."/>
        </authorList>
    </citation>
    <scope>NUCLEOTIDE SEQUENCE</scope>
    <source>
        <strain evidence="2">DSM 4395</strain>
    </source>
</reference>
<dbReference type="InterPro" id="IPR050678">
    <property type="entry name" value="DNA_Partitioning_ATPase"/>
</dbReference>
<feature type="domain" description="AAA" evidence="1">
    <location>
        <begin position="107"/>
        <end position="257"/>
    </location>
</feature>
<dbReference type="RefSeq" id="WP_201244397.1">
    <property type="nucleotide sequence ID" value="NZ_NHSF01000034.1"/>
</dbReference>
<reference evidence="2" key="2">
    <citation type="journal article" date="2020" name="Microorganisms">
        <title>Osmotic Adaptation and Compatible Solute Biosynthesis of Phototrophic Bacteria as Revealed from Genome Analyses.</title>
        <authorList>
            <person name="Imhoff J.F."/>
            <person name="Rahn T."/>
            <person name="Kunzel S."/>
            <person name="Keller A."/>
            <person name="Neulinger S.C."/>
        </authorList>
    </citation>
    <scope>NUCLEOTIDE SEQUENCE</scope>
    <source>
        <strain evidence="2">DSM 4395</strain>
    </source>
</reference>
<keyword evidence="3" id="KW-1185">Reference proteome</keyword>
<sequence length="374" mass="41542">MSKEFLDLLSGMVERITDVQRQLLTLASAPNEEKSLAPIGIEKVAKMVGKAPNTIRNLEAKGAIDPPRAENEGPVRRRLYDLELVSKIRDALKIPQGRPNGANPVITVFSNLKGGVGKTTTAVHFAQYACREGSRVLLVDLDPQASATTIFGYIPDLDIPSDGTMLEALEEDRGAIQKIIRKTYWYGLDLIPANLELQNAEYLLPGQEHFQYRLRQALDLVKDDYDIIVVDVPPALGSLAINAILSADLLICPITPYMLDVASSVHYLTILKWLVEKNPAPIRLFRLLITKHDGTEESNNIVGVLRQVYGPVVMNAHMITTKEIQKASTDMLTVYEQARPRGSAETYTRALMHFDEVNREIMLGVQSIWAADAE</sequence>
<name>A0AAJ0UEI5_HALSE</name>
<dbReference type="Gene3D" id="3.40.50.300">
    <property type="entry name" value="P-loop containing nucleotide triphosphate hydrolases"/>
    <property type="match status" value="1"/>
</dbReference>
<dbReference type="PANTHER" id="PTHR13696:SF52">
    <property type="entry name" value="PARA FAMILY PROTEIN CT_582"/>
    <property type="match status" value="1"/>
</dbReference>
<dbReference type="SUPFAM" id="SSF52540">
    <property type="entry name" value="P-loop containing nucleoside triphosphate hydrolases"/>
    <property type="match status" value="1"/>
</dbReference>
<proteinExistence type="predicted"/>
<evidence type="ECO:0000259" key="1">
    <source>
        <dbReference type="Pfam" id="PF13614"/>
    </source>
</evidence>
<dbReference type="InterPro" id="IPR027417">
    <property type="entry name" value="P-loop_NTPase"/>
</dbReference>
<organism evidence="2 3">
    <name type="scientific">Halochromatium salexigens</name>
    <name type="common">Chromatium salexigens</name>
    <dbReference type="NCBI Taxonomy" id="49447"/>
    <lineage>
        <taxon>Bacteria</taxon>
        <taxon>Pseudomonadati</taxon>
        <taxon>Pseudomonadota</taxon>
        <taxon>Gammaproteobacteria</taxon>
        <taxon>Chromatiales</taxon>
        <taxon>Chromatiaceae</taxon>
        <taxon>Halochromatium</taxon>
    </lineage>
</organism>
<gene>
    <name evidence="2" type="ORF">CCR82_05425</name>
</gene>
<protein>
    <recommendedName>
        <fullName evidence="1">AAA domain-containing protein</fullName>
    </recommendedName>
</protein>
<dbReference type="AlphaFoldDB" id="A0AAJ0UEI5"/>